<dbReference type="EMBL" id="JAGPYM010000010">
    <property type="protein sequence ID" value="KAH6889609.1"/>
    <property type="molecule type" value="Genomic_DNA"/>
</dbReference>
<reference evidence="2 3" key="1">
    <citation type="journal article" date="2021" name="Nat. Commun.">
        <title>Genetic determinants of endophytism in the Arabidopsis root mycobiome.</title>
        <authorList>
            <person name="Mesny F."/>
            <person name="Miyauchi S."/>
            <person name="Thiergart T."/>
            <person name="Pickel B."/>
            <person name="Atanasova L."/>
            <person name="Karlsson M."/>
            <person name="Huettel B."/>
            <person name="Barry K.W."/>
            <person name="Haridas S."/>
            <person name="Chen C."/>
            <person name="Bauer D."/>
            <person name="Andreopoulos W."/>
            <person name="Pangilinan J."/>
            <person name="LaButti K."/>
            <person name="Riley R."/>
            <person name="Lipzen A."/>
            <person name="Clum A."/>
            <person name="Drula E."/>
            <person name="Henrissat B."/>
            <person name="Kohler A."/>
            <person name="Grigoriev I.V."/>
            <person name="Martin F.M."/>
            <person name="Hacquard S."/>
        </authorList>
    </citation>
    <scope>NUCLEOTIDE SEQUENCE [LARGE SCALE GENOMIC DNA]</scope>
    <source>
        <strain evidence="2 3">MPI-CAGE-CH-0241</strain>
    </source>
</reference>
<feature type="region of interest" description="Disordered" evidence="1">
    <location>
        <begin position="1"/>
        <end position="63"/>
    </location>
</feature>
<protein>
    <submittedName>
        <fullName evidence="2">Uncharacterized protein</fullName>
    </submittedName>
</protein>
<gene>
    <name evidence="2" type="ORF">B0T10DRAFT_486472</name>
</gene>
<dbReference type="AlphaFoldDB" id="A0A9P9ASJ9"/>
<evidence type="ECO:0000313" key="2">
    <source>
        <dbReference type="EMBL" id="KAH6889609.1"/>
    </source>
</evidence>
<feature type="compositionally biased region" description="Basic and acidic residues" evidence="1">
    <location>
        <begin position="47"/>
        <end position="63"/>
    </location>
</feature>
<feature type="compositionally biased region" description="Basic and acidic residues" evidence="1">
    <location>
        <begin position="1"/>
        <end position="20"/>
    </location>
</feature>
<dbReference type="Proteomes" id="UP000777438">
    <property type="component" value="Unassembled WGS sequence"/>
</dbReference>
<evidence type="ECO:0000313" key="3">
    <source>
        <dbReference type="Proteomes" id="UP000777438"/>
    </source>
</evidence>
<comment type="caution">
    <text evidence="2">The sequence shown here is derived from an EMBL/GenBank/DDBJ whole genome shotgun (WGS) entry which is preliminary data.</text>
</comment>
<name>A0A9P9ASJ9_9HYPO</name>
<keyword evidence="3" id="KW-1185">Reference proteome</keyword>
<proteinExistence type="predicted"/>
<evidence type="ECO:0000256" key="1">
    <source>
        <dbReference type="SAM" id="MobiDB-lite"/>
    </source>
</evidence>
<accession>A0A9P9ASJ9</accession>
<sequence length="318" mass="37664">MYKMKPLEHEEARKRDRSRTPPDSGSQDASDSRPRKRGNQRSLFENLSKEDWESKRRDWESEKREMEASTKKFEVEWERRRGLQHWERLKEDGAKLRQKIESDPVMIAYLEISRSKQASCRAEEDCFYSQAEGGCGALIQDVYRIRLDGANDFRFWRRTKHYYHVECFDCMVGLQDLIPAKFKLDQQRGDWGLMVRKWYDHKGHIDLDKITACIEQHKVYKKKYDELRGHLNSWYERHLFICDSGPAGCNCPPKPEEPDSLERPVLEDYTTTGSDGIALLDILKHPDVEEVYTDRWLTDREHVKHMQSNREAQSNSSS</sequence>
<organism evidence="2 3">
    <name type="scientific">Thelonectria olida</name>
    <dbReference type="NCBI Taxonomy" id="1576542"/>
    <lineage>
        <taxon>Eukaryota</taxon>
        <taxon>Fungi</taxon>
        <taxon>Dikarya</taxon>
        <taxon>Ascomycota</taxon>
        <taxon>Pezizomycotina</taxon>
        <taxon>Sordariomycetes</taxon>
        <taxon>Hypocreomycetidae</taxon>
        <taxon>Hypocreales</taxon>
        <taxon>Nectriaceae</taxon>
        <taxon>Thelonectria</taxon>
    </lineage>
</organism>
<dbReference type="OrthoDB" id="5144711at2759"/>